<name>A0A3S0S6I1_9GAMM</name>
<gene>
    <name evidence="2" type="ORF">EKH80_23440</name>
</gene>
<dbReference type="Pfam" id="PF14412">
    <property type="entry name" value="AHH"/>
    <property type="match status" value="1"/>
</dbReference>
<dbReference type="RefSeq" id="WP_126687221.1">
    <property type="nucleotide sequence ID" value="NZ_RYYV01000049.1"/>
</dbReference>
<dbReference type="OrthoDB" id="5889044at2"/>
<evidence type="ECO:0000256" key="1">
    <source>
        <dbReference type="SAM" id="MobiDB-lite"/>
    </source>
</evidence>
<dbReference type="InterPro" id="IPR032871">
    <property type="entry name" value="AHH_dom_containing"/>
</dbReference>
<evidence type="ECO:0000313" key="2">
    <source>
        <dbReference type="EMBL" id="RUL68513.1"/>
    </source>
</evidence>
<accession>A0A3S0S6I1</accession>
<sequence length="146" mass="16077">MTQPATPAELAADAKRDARHSAKLESNLKAAKEARPKDAKGGSLATHHIVAVTDPRAMRARKLLFRWGIGINDVDNGVRLPRWLSSPKPASLTGATVHAIVHTDLYHTTVHYRLKQVAVVHPTENKYARVELKGMKQELSTGVFPF</sequence>
<keyword evidence="3" id="KW-1185">Reference proteome</keyword>
<evidence type="ECO:0000313" key="3">
    <source>
        <dbReference type="Proteomes" id="UP000274358"/>
    </source>
</evidence>
<feature type="region of interest" description="Disordered" evidence="1">
    <location>
        <begin position="1"/>
        <end position="42"/>
    </location>
</feature>
<protein>
    <submittedName>
        <fullName evidence="2">Uncharacterized protein</fullName>
    </submittedName>
</protein>
<feature type="compositionally biased region" description="Basic and acidic residues" evidence="1">
    <location>
        <begin position="12"/>
        <end position="23"/>
    </location>
</feature>
<dbReference type="EMBL" id="RYYV01000049">
    <property type="protein sequence ID" value="RUL68513.1"/>
    <property type="molecule type" value="Genomic_DNA"/>
</dbReference>
<reference evidence="2 3" key="1">
    <citation type="submission" date="2018-12" db="EMBL/GenBank/DDBJ databases">
        <title>Dyella dinghuensis sp. nov. DHOA06 and Dyella choica sp. nov. 4M-K27, isolated from forest soil.</title>
        <authorList>
            <person name="Qiu L.-H."/>
            <person name="Gao Z.-H."/>
        </authorList>
    </citation>
    <scope>NUCLEOTIDE SEQUENCE [LARGE SCALE GENOMIC DNA]</scope>
    <source>
        <strain evidence="2 3">4M-K27</strain>
    </source>
</reference>
<proteinExistence type="predicted"/>
<dbReference type="AlphaFoldDB" id="A0A3S0S6I1"/>
<feature type="compositionally biased region" description="Basic and acidic residues" evidence="1">
    <location>
        <begin position="30"/>
        <end position="40"/>
    </location>
</feature>
<dbReference type="Proteomes" id="UP000274358">
    <property type="component" value="Unassembled WGS sequence"/>
</dbReference>
<comment type="caution">
    <text evidence="2">The sequence shown here is derived from an EMBL/GenBank/DDBJ whole genome shotgun (WGS) entry which is preliminary data.</text>
</comment>
<organism evidence="2 3">
    <name type="scientific">Dyella choica</name>
    <dbReference type="NCBI Taxonomy" id="1927959"/>
    <lineage>
        <taxon>Bacteria</taxon>
        <taxon>Pseudomonadati</taxon>
        <taxon>Pseudomonadota</taxon>
        <taxon>Gammaproteobacteria</taxon>
        <taxon>Lysobacterales</taxon>
        <taxon>Rhodanobacteraceae</taxon>
        <taxon>Dyella</taxon>
    </lineage>
</organism>